<evidence type="ECO:0000256" key="4">
    <source>
        <dbReference type="ARBA" id="ARBA00023136"/>
    </source>
</evidence>
<protein>
    <recommendedName>
        <fullName evidence="6">Wax synthase domain-containing protein</fullName>
    </recommendedName>
</protein>
<proteinExistence type="predicted"/>
<evidence type="ECO:0000256" key="2">
    <source>
        <dbReference type="ARBA" id="ARBA00022692"/>
    </source>
</evidence>
<keyword evidence="4 5" id="KW-0472">Membrane</keyword>
<feature type="transmembrane region" description="Helical" evidence="5">
    <location>
        <begin position="255"/>
        <end position="273"/>
    </location>
</feature>
<feature type="transmembrane region" description="Helical" evidence="5">
    <location>
        <begin position="21"/>
        <end position="40"/>
    </location>
</feature>
<keyword evidence="2 5" id="KW-0812">Transmembrane</keyword>
<evidence type="ECO:0000313" key="7">
    <source>
        <dbReference type="EMBL" id="PVI08174.1"/>
    </source>
</evidence>
<keyword evidence="8" id="KW-1185">Reference proteome</keyword>
<dbReference type="InterPro" id="IPR032805">
    <property type="entry name" value="Wax_synthase_dom"/>
</dbReference>
<name>A0A2V1EEP3_9PLEO</name>
<feature type="transmembrane region" description="Helical" evidence="5">
    <location>
        <begin position="180"/>
        <end position="199"/>
    </location>
</feature>
<dbReference type="Proteomes" id="UP000244855">
    <property type="component" value="Unassembled WGS sequence"/>
</dbReference>
<evidence type="ECO:0000313" key="8">
    <source>
        <dbReference type="Proteomes" id="UP000244855"/>
    </source>
</evidence>
<dbReference type="AlphaFoldDB" id="A0A2V1EEP3"/>
<gene>
    <name evidence="7" type="ORF">DM02DRAFT_648235</name>
</gene>
<accession>A0A2V1EEP3</accession>
<organism evidence="7 8">
    <name type="scientific">Periconia macrospinosa</name>
    <dbReference type="NCBI Taxonomy" id="97972"/>
    <lineage>
        <taxon>Eukaryota</taxon>
        <taxon>Fungi</taxon>
        <taxon>Dikarya</taxon>
        <taxon>Ascomycota</taxon>
        <taxon>Pezizomycotina</taxon>
        <taxon>Dothideomycetes</taxon>
        <taxon>Pleosporomycetidae</taxon>
        <taxon>Pleosporales</taxon>
        <taxon>Massarineae</taxon>
        <taxon>Periconiaceae</taxon>
        <taxon>Periconia</taxon>
    </lineage>
</organism>
<feature type="transmembrane region" description="Helical" evidence="5">
    <location>
        <begin position="285"/>
        <end position="304"/>
    </location>
</feature>
<keyword evidence="3 5" id="KW-1133">Transmembrane helix</keyword>
<dbReference type="EMBL" id="KZ805301">
    <property type="protein sequence ID" value="PVI08174.1"/>
    <property type="molecule type" value="Genomic_DNA"/>
</dbReference>
<reference evidence="7 8" key="1">
    <citation type="journal article" date="2018" name="Sci. Rep.">
        <title>Comparative genomics provides insights into the lifestyle and reveals functional heterogeneity of dark septate endophytic fungi.</title>
        <authorList>
            <person name="Knapp D.G."/>
            <person name="Nemeth J.B."/>
            <person name="Barry K."/>
            <person name="Hainaut M."/>
            <person name="Henrissat B."/>
            <person name="Johnson J."/>
            <person name="Kuo A."/>
            <person name="Lim J.H.P."/>
            <person name="Lipzen A."/>
            <person name="Nolan M."/>
            <person name="Ohm R.A."/>
            <person name="Tamas L."/>
            <person name="Grigoriev I.V."/>
            <person name="Spatafora J.W."/>
            <person name="Nagy L.G."/>
            <person name="Kovacs G.M."/>
        </authorList>
    </citation>
    <scope>NUCLEOTIDE SEQUENCE [LARGE SCALE GENOMIC DNA]</scope>
    <source>
        <strain evidence="7 8">DSE2036</strain>
    </source>
</reference>
<sequence>MSRPPKLEHDLFDQLRVDAPPALVVFCVPVFLTYLSFYLLMKRWVFVARVLAVPALALFYIGADVAPVRCKALQAMLKFGVAIATMKLLDIHALSLFKSLPTYTSSPPPSPSIQALLLLTELRCESFTPNPIRTWQIPTYPFSTPSSNRLFYSEKVQFIIHLFLFAILQSLPQYPPVKALGVLISIWLIWTGIQLTLRYRTSPPLFGPLYLADNLATFWTETWHNAFAAPCLSLAYTPTTYLLTLLGLPRTVVRAGAVVSAFGFMALFHMYGMSPILSAEGRRRVGIFFVANGVCTVVETAVWGRRRDWRRAVLAWGIELGLASWTIVECEVADGLLNADWRGLCRADGA</sequence>
<evidence type="ECO:0000256" key="3">
    <source>
        <dbReference type="ARBA" id="ARBA00022989"/>
    </source>
</evidence>
<feature type="transmembrane region" description="Helical" evidence="5">
    <location>
        <begin position="227"/>
        <end position="248"/>
    </location>
</feature>
<feature type="domain" description="Wax synthase" evidence="6">
    <location>
        <begin position="203"/>
        <end position="289"/>
    </location>
</feature>
<feature type="transmembrane region" description="Helical" evidence="5">
    <location>
        <begin position="46"/>
        <end position="63"/>
    </location>
</feature>
<evidence type="ECO:0000256" key="1">
    <source>
        <dbReference type="ARBA" id="ARBA00004141"/>
    </source>
</evidence>
<dbReference type="GO" id="GO:0016020">
    <property type="term" value="C:membrane"/>
    <property type="evidence" value="ECO:0007669"/>
    <property type="project" value="UniProtKB-SubCell"/>
</dbReference>
<evidence type="ECO:0000259" key="6">
    <source>
        <dbReference type="Pfam" id="PF13813"/>
    </source>
</evidence>
<dbReference type="OrthoDB" id="1077582at2759"/>
<feature type="transmembrane region" description="Helical" evidence="5">
    <location>
        <begin position="150"/>
        <end position="168"/>
    </location>
</feature>
<dbReference type="Pfam" id="PF13813">
    <property type="entry name" value="MBOAT_2"/>
    <property type="match status" value="1"/>
</dbReference>
<evidence type="ECO:0000256" key="5">
    <source>
        <dbReference type="SAM" id="Phobius"/>
    </source>
</evidence>
<dbReference type="STRING" id="97972.A0A2V1EEP3"/>
<comment type="subcellular location">
    <subcellularLocation>
        <location evidence="1">Membrane</location>
        <topology evidence="1">Multi-pass membrane protein</topology>
    </subcellularLocation>
</comment>